<feature type="transmembrane region" description="Helical" evidence="1">
    <location>
        <begin position="98"/>
        <end position="119"/>
    </location>
</feature>
<name>A0ABR8MJJ9_9ACTN</name>
<gene>
    <name evidence="2" type="ORF">IEZ25_15860</name>
</gene>
<dbReference type="Pfam" id="PF13430">
    <property type="entry name" value="DUF4112"/>
    <property type="match status" value="1"/>
</dbReference>
<evidence type="ECO:0000313" key="2">
    <source>
        <dbReference type="EMBL" id="MBD3916098.1"/>
    </source>
</evidence>
<keyword evidence="1" id="KW-0472">Membrane</keyword>
<dbReference type="PANTHER" id="PTHR35519:SF2">
    <property type="entry name" value="PH DOMAIN PROTEIN"/>
    <property type="match status" value="1"/>
</dbReference>
<keyword evidence="1" id="KW-1133">Transmembrane helix</keyword>
<comment type="caution">
    <text evidence="2">The sequence shown here is derived from an EMBL/GenBank/DDBJ whole genome shotgun (WGS) entry which is preliminary data.</text>
</comment>
<accession>A0ABR8MJJ9</accession>
<feature type="transmembrane region" description="Helical" evidence="1">
    <location>
        <begin position="152"/>
        <end position="180"/>
    </location>
</feature>
<protein>
    <submittedName>
        <fullName evidence="2">DUF4112 domain-containing protein</fullName>
    </submittedName>
</protein>
<sequence length="184" mass="19430">MGRARARGRHLDAGRGALAAEGLEPRDLVSERAREVDVRLSRQVARIMDDAVTVPGTRVGVGLDALIGLVPGIGDALGSALSGILVRDAIRARVPMPVLALMGLNLVVDALLGLVPGVGDLLDVAHRANRKNFRLLVRELDKEPMREPPSPAYVVGAAALMLVPLLAGVAAAVLGIWLIWRLLT</sequence>
<keyword evidence="3" id="KW-1185">Reference proteome</keyword>
<dbReference type="PANTHER" id="PTHR35519">
    <property type="entry name" value="MEMBRANE PROTEINS"/>
    <property type="match status" value="1"/>
</dbReference>
<reference evidence="2 3" key="1">
    <citation type="submission" date="2020-09" db="EMBL/GenBank/DDBJ databases">
        <title>novel species in genus Nocardioides.</title>
        <authorList>
            <person name="Zhang G."/>
        </authorList>
    </citation>
    <scope>NUCLEOTIDE SEQUENCE [LARGE SCALE GENOMIC DNA]</scope>
    <source>
        <strain evidence="2 3">19197</strain>
    </source>
</reference>
<proteinExistence type="predicted"/>
<organism evidence="2 3">
    <name type="scientific">Nocardioides hwasunensis</name>
    <dbReference type="NCBI Taxonomy" id="397258"/>
    <lineage>
        <taxon>Bacteria</taxon>
        <taxon>Bacillati</taxon>
        <taxon>Actinomycetota</taxon>
        <taxon>Actinomycetes</taxon>
        <taxon>Propionibacteriales</taxon>
        <taxon>Nocardioidaceae</taxon>
        <taxon>Nocardioides</taxon>
    </lineage>
</organism>
<evidence type="ECO:0000313" key="3">
    <source>
        <dbReference type="Proteomes" id="UP000649289"/>
    </source>
</evidence>
<dbReference type="Proteomes" id="UP000649289">
    <property type="component" value="Unassembled WGS sequence"/>
</dbReference>
<evidence type="ECO:0000256" key="1">
    <source>
        <dbReference type="SAM" id="Phobius"/>
    </source>
</evidence>
<dbReference type="InterPro" id="IPR025187">
    <property type="entry name" value="DUF4112"/>
</dbReference>
<dbReference type="EMBL" id="JACXYY010000006">
    <property type="protein sequence ID" value="MBD3916098.1"/>
    <property type="molecule type" value="Genomic_DNA"/>
</dbReference>
<keyword evidence="1" id="KW-0812">Transmembrane</keyword>